<accession>A0A0R1SKH1</accession>
<dbReference type="AlphaFoldDB" id="A0A0R1SKH1"/>
<evidence type="ECO:0000313" key="2">
    <source>
        <dbReference type="Proteomes" id="UP000051647"/>
    </source>
</evidence>
<organism evidence="1 2">
    <name type="scientific">Companilactobacillus versmoldensis DSM 14857 = KCTC 3814</name>
    <dbReference type="NCBI Taxonomy" id="1423815"/>
    <lineage>
        <taxon>Bacteria</taxon>
        <taxon>Bacillati</taxon>
        <taxon>Bacillota</taxon>
        <taxon>Bacilli</taxon>
        <taxon>Lactobacillales</taxon>
        <taxon>Lactobacillaceae</taxon>
        <taxon>Companilactobacillus</taxon>
    </lineage>
</organism>
<name>A0A0R1SKH1_9LACO</name>
<keyword evidence="2" id="KW-1185">Reference proteome</keyword>
<dbReference type="EMBL" id="AZFA01000002">
    <property type="protein sequence ID" value="KRL68132.1"/>
    <property type="molecule type" value="Genomic_DNA"/>
</dbReference>
<protein>
    <submittedName>
        <fullName evidence="1">Uncharacterized protein</fullName>
    </submittedName>
</protein>
<proteinExistence type="predicted"/>
<sequence>MFHKETTGGSIMPIEDRTYSSQQLMFMRSILEPLLTKDSLDLIMNFEVHNEEQWKYQPSPLYIKKKFPIIIMSYLIKALL</sequence>
<comment type="caution">
    <text evidence="1">The sequence shown here is derived from an EMBL/GenBank/DDBJ whole genome shotgun (WGS) entry which is preliminary data.</text>
</comment>
<dbReference type="Proteomes" id="UP000051647">
    <property type="component" value="Unassembled WGS sequence"/>
</dbReference>
<evidence type="ECO:0000313" key="1">
    <source>
        <dbReference type="EMBL" id="KRL68132.1"/>
    </source>
</evidence>
<dbReference type="PATRIC" id="fig|1423815.3.peg.889"/>
<reference evidence="1 2" key="1">
    <citation type="journal article" date="2015" name="Genome Announc.">
        <title>Expanding the biotechnology potential of lactobacilli through comparative genomics of 213 strains and associated genera.</title>
        <authorList>
            <person name="Sun Z."/>
            <person name="Harris H.M."/>
            <person name="McCann A."/>
            <person name="Guo C."/>
            <person name="Argimon S."/>
            <person name="Zhang W."/>
            <person name="Yang X."/>
            <person name="Jeffery I.B."/>
            <person name="Cooney J.C."/>
            <person name="Kagawa T.F."/>
            <person name="Liu W."/>
            <person name="Song Y."/>
            <person name="Salvetti E."/>
            <person name="Wrobel A."/>
            <person name="Rasinkangas P."/>
            <person name="Parkhill J."/>
            <person name="Rea M.C."/>
            <person name="O'Sullivan O."/>
            <person name="Ritari J."/>
            <person name="Douillard F.P."/>
            <person name="Paul Ross R."/>
            <person name="Yang R."/>
            <person name="Briner A.E."/>
            <person name="Felis G.E."/>
            <person name="de Vos W.M."/>
            <person name="Barrangou R."/>
            <person name="Klaenhammer T.R."/>
            <person name="Caufield P.W."/>
            <person name="Cui Y."/>
            <person name="Zhang H."/>
            <person name="O'Toole P.W."/>
        </authorList>
    </citation>
    <scope>NUCLEOTIDE SEQUENCE [LARGE SCALE GENOMIC DNA]</scope>
    <source>
        <strain evidence="1 2">DSM 14857</strain>
    </source>
</reference>
<gene>
    <name evidence="1" type="ORF">FC27_GL000872</name>
</gene>